<name>A0AA40EBQ5_9PEZI</name>
<gene>
    <name evidence="3" type="ORF">B0T26DRAFT_670453</name>
</gene>
<feature type="compositionally biased region" description="Low complexity" evidence="2">
    <location>
        <begin position="12"/>
        <end position="23"/>
    </location>
</feature>
<evidence type="ECO:0000313" key="4">
    <source>
        <dbReference type="Proteomes" id="UP001172101"/>
    </source>
</evidence>
<evidence type="ECO:0008006" key="5">
    <source>
        <dbReference type="Google" id="ProtNLM"/>
    </source>
</evidence>
<accession>A0AA40EBQ5</accession>
<keyword evidence="1" id="KW-0067">ATP-binding</keyword>
<feature type="compositionally biased region" description="Polar residues" evidence="2">
    <location>
        <begin position="1"/>
        <end position="11"/>
    </location>
</feature>
<proteinExistence type="predicted"/>
<comment type="caution">
    <text evidence="3">The sequence shown here is derived from an EMBL/GenBank/DDBJ whole genome shotgun (WGS) entry which is preliminary data.</text>
</comment>
<evidence type="ECO:0000256" key="1">
    <source>
        <dbReference type="PROSITE-ProRule" id="PRU10141"/>
    </source>
</evidence>
<feature type="binding site" evidence="1">
    <location>
        <position position="188"/>
    </location>
    <ligand>
        <name>ATP</name>
        <dbReference type="ChEBI" id="CHEBI:30616"/>
    </ligand>
</feature>
<dbReference type="Gene3D" id="1.10.510.10">
    <property type="entry name" value="Transferase(Phosphotransferase) domain 1"/>
    <property type="match status" value="1"/>
</dbReference>
<dbReference type="PROSITE" id="PS00107">
    <property type="entry name" value="PROTEIN_KINASE_ATP"/>
    <property type="match status" value="1"/>
</dbReference>
<protein>
    <recommendedName>
        <fullName evidence="5">Protein kinase domain-containing protein</fullName>
    </recommendedName>
</protein>
<dbReference type="InterPro" id="IPR011009">
    <property type="entry name" value="Kinase-like_dom_sf"/>
</dbReference>
<evidence type="ECO:0000256" key="2">
    <source>
        <dbReference type="SAM" id="MobiDB-lite"/>
    </source>
</evidence>
<feature type="region of interest" description="Disordered" evidence="2">
    <location>
        <begin position="39"/>
        <end position="59"/>
    </location>
</feature>
<dbReference type="RefSeq" id="XP_060302997.1">
    <property type="nucleotide sequence ID" value="XM_060439179.1"/>
</dbReference>
<keyword evidence="1" id="KW-0547">Nucleotide-binding</keyword>
<dbReference type="Proteomes" id="UP001172101">
    <property type="component" value="Unassembled WGS sequence"/>
</dbReference>
<keyword evidence="4" id="KW-1185">Reference proteome</keyword>
<sequence length="328" mass="37204">MSNEPNTKATASSSSSLASSSKSVSSFNISVPTWAFGQSYKPRPKHPEFVSSSEPSLAPMVRTPRKPGAGWRHFVHSPRLEHVRRVELPTRENLFINQPKDVEVDTKTINAFPEQKDPSTVLYHQAIRRGGEERRVNAITSRDGLHARLLFIDKNVTKFRYSDLLGQGSYGVARRVADPRTGKTYAIKEWKVRNRSKDVAQKEQRLKYDNIVDFKRHEQNDELDLERIVMRNYEGDLFSLTSDASLGIGIREPVGEAWCINRPVDKDTWTTRIDFDKEGTIHSAGGGGTSSCCIVRKPGILFLDIIWDNGIRRRRQQAFGHSTSKSRH</sequence>
<organism evidence="3 4">
    <name type="scientific">Lasiosphaeria miniovina</name>
    <dbReference type="NCBI Taxonomy" id="1954250"/>
    <lineage>
        <taxon>Eukaryota</taxon>
        <taxon>Fungi</taxon>
        <taxon>Dikarya</taxon>
        <taxon>Ascomycota</taxon>
        <taxon>Pezizomycotina</taxon>
        <taxon>Sordariomycetes</taxon>
        <taxon>Sordariomycetidae</taxon>
        <taxon>Sordariales</taxon>
        <taxon>Lasiosphaeriaceae</taxon>
        <taxon>Lasiosphaeria</taxon>
    </lineage>
</organism>
<dbReference type="SUPFAM" id="SSF56112">
    <property type="entry name" value="Protein kinase-like (PK-like)"/>
    <property type="match status" value="1"/>
</dbReference>
<dbReference type="GeneID" id="85322449"/>
<dbReference type="AlphaFoldDB" id="A0AA40EBQ5"/>
<feature type="region of interest" description="Disordered" evidence="2">
    <location>
        <begin position="1"/>
        <end position="23"/>
    </location>
</feature>
<reference evidence="3" key="1">
    <citation type="submission" date="2023-06" db="EMBL/GenBank/DDBJ databases">
        <title>Genome-scale phylogeny and comparative genomics of the fungal order Sordariales.</title>
        <authorList>
            <consortium name="Lawrence Berkeley National Laboratory"/>
            <person name="Hensen N."/>
            <person name="Bonometti L."/>
            <person name="Westerberg I."/>
            <person name="Brannstrom I.O."/>
            <person name="Guillou S."/>
            <person name="Cros-Aarteil S."/>
            <person name="Calhoun S."/>
            <person name="Haridas S."/>
            <person name="Kuo A."/>
            <person name="Mondo S."/>
            <person name="Pangilinan J."/>
            <person name="Riley R."/>
            <person name="LaButti K."/>
            <person name="Andreopoulos B."/>
            <person name="Lipzen A."/>
            <person name="Chen C."/>
            <person name="Yanf M."/>
            <person name="Daum C."/>
            <person name="Ng V."/>
            <person name="Clum A."/>
            <person name="Steindorff A."/>
            <person name="Ohm R."/>
            <person name="Martin F."/>
            <person name="Silar P."/>
            <person name="Natvig D."/>
            <person name="Lalanne C."/>
            <person name="Gautier V."/>
            <person name="Ament-velasquez S.L."/>
            <person name="Kruys A."/>
            <person name="Hutchinson M.I."/>
            <person name="Powell A.J."/>
            <person name="Barry K."/>
            <person name="Miller A.N."/>
            <person name="Grigoriev I.V."/>
            <person name="Debuchy R."/>
            <person name="Gladieux P."/>
            <person name="Thoren M.H."/>
            <person name="Johannesson H."/>
        </authorList>
    </citation>
    <scope>NUCLEOTIDE SEQUENCE</scope>
    <source>
        <strain evidence="3">SMH2392-1A</strain>
    </source>
</reference>
<dbReference type="EMBL" id="JAUIRO010000001">
    <property type="protein sequence ID" value="KAK0734120.1"/>
    <property type="molecule type" value="Genomic_DNA"/>
</dbReference>
<dbReference type="InterPro" id="IPR017441">
    <property type="entry name" value="Protein_kinase_ATP_BS"/>
</dbReference>
<evidence type="ECO:0000313" key="3">
    <source>
        <dbReference type="EMBL" id="KAK0734120.1"/>
    </source>
</evidence>
<dbReference type="GO" id="GO:0005524">
    <property type="term" value="F:ATP binding"/>
    <property type="evidence" value="ECO:0007669"/>
    <property type="project" value="UniProtKB-UniRule"/>
</dbReference>